<dbReference type="Proteomes" id="UP000292052">
    <property type="component" value="Unassembled WGS sequence"/>
</dbReference>
<reference evidence="1 2" key="1">
    <citation type="submission" date="2017-03" db="EMBL/GenBank/DDBJ databases">
        <title>Genome of the blue death feigning beetle - Asbolus verrucosus.</title>
        <authorList>
            <person name="Rider S.D."/>
        </authorList>
    </citation>
    <scope>NUCLEOTIDE SEQUENCE [LARGE SCALE GENOMIC DNA]</scope>
    <source>
        <strain evidence="1">Butters</strain>
        <tissue evidence="1">Head and leg muscle</tissue>
    </source>
</reference>
<accession>A0A482VUV2</accession>
<proteinExistence type="predicted"/>
<evidence type="ECO:0000313" key="2">
    <source>
        <dbReference type="Proteomes" id="UP000292052"/>
    </source>
</evidence>
<evidence type="ECO:0000313" key="1">
    <source>
        <dbReference type="EMBL" id="RZC36544.1"/>
    </source>
</evidence>
<dbReference type="PANTHER" id="PTHR47326">
    <property type="entry name" value="TRANSPOSABLE ELEMENT TC3 TRANSPOSASE-LIKE PROTEIN"/>
    <property type="match status" value="1"/>
</dbReference>
<dbReference type="PANTHER" id="PTHR47326:SF1">
    <property type="entry name" value="HTH PSQ-TYPE DOMAIN-CONTAINING PROTEIN"/>
    <property type="match status" value="1"/>
</dbReference>
<dbReference type="AlphaFoldDB" id="A0A482VUV2"/>
<comment type="caution">
    <text evidence="1">The sequence shown here is derived from an EMBL/GenBank/DDBJ whole genome shotgun (WGS) entry which is preliminary data.</text>
</comment>
<gene>
    <name evidence="1" type="ORF">BDFB_011320</name>
</gene>
<keyword evidence="2" id="KW-1185">Reference proteome</keyword>
<dbReference type="EMBL" id="QDEB01060876">
    <property type="protein sequence ID" value="RZC36544.1"/>
    <property type="molecule type" value="Genomic_DNA"/>
</dbReference>
<organism evidence="1 2">
    <name type="scientific">Asbolus verrucosus</name>
    <name type="common">Desert ironclad beetle</name>
    <dbReference type="NCBI Taxonomy" id="1661398"/>
    <lineage>
        <taxon>Eukaryota</taxon>
        <taxon>Metazoa</taxon>
        <taxon>Ecdysozoa</taxon>
        <taxon>Arthropoda</taxon>
        <taxon>Hexapoda</taxon>
        <taxon>Insecta</taxon>
        <taxon>Pterygota</taxon>
        <taxon>Neoptera</taxon>
        <taxon>Endopterygota</taxon>
        <taxon>Coleoptera</taxon>
        <taxon>Polyphaga</taxon>
        <taxon>Cucujiformia</taxon>
        <taxon>Tenebrionidae</taxon>
        <taxon>Pimeliinae</taxon>
        <taxon>Asbolus</taxon>
    </lineage>
</organism>
<dbReference type="OrthoDB" id="6764275at2759"/>
<protein>
    <submittedName>
        <fullName evidence="1">Uncharacterized protein</fullName>
    </submittedName>
</protein>
<sequence>MHEGQYVYIWNIFRTIFPDIFSPGPFFIKVAQRFRETRSLIPLTHDRGPQRPDYVLQAEDQILNCVEKSPVISTRHLNREVGVSRTLREELPRIISDLLGNKSISLFELPWRLMEYAYYNFLKHDLLGSTEQIYGVMSLDVRANLWFLHDGGPPHFHVRVRQLIFDVEITSERHLCQRIFCTAQSISEDPIVLEEFMENRLRCAQMFVRANGGYFEHLLQLTFGTG</sequence>
<name>A0A482VUV2_ASBVE</name>